<evidence type="ECO:0000313" key="2">
    <source>
        <dbReference type="EMBL" id="MXV13832.1"/>
    </source>
</evidence>
<reference evidence="2 3" key="1">
    <citation type="submission" date="2019-11" db="EMBL/GenBank/DDBJ databases">
        <title>Pedobacter sp. HMF7056 Genome sequencing and assembly.</title>
        <authorList>
            <person name="Kang H."/>
            <person name="Kim H."/>
            <person name="Joh K."/>
        </authorList>
    </citation>
    <scope>NUCLEOTIDE SEQUENCE [LARGE SCALE GENOMIC DNA]</scope>
    <source>
        <strain evidence="2 3">HMF7056</strain>
    </source>
</reference>
<dbReference type="PROSITE" id="PS51257">
    <property type="entry name" value="PROKAR_LIPOPROTEIN"/>
    <property type="match status" value="1"/>
</dbReference>
<keyword evidence="3" id="KW-1185">Reference proteome</keyword>
<evidence type="ECO:0000313" key="3">
    <source>
        <dbReference type="Proteomes" id="UP000451233"/>
    </source>
</evidence>
<accession>A0A7K1XS58</accession>
<dbReference type="EMBL" id="WVHS01000001">
    <property type="protein sequence ID" value="MXV13832.1"/>
    <property type="molecule type" value="Genomic_DNA"/>
</dbReference>
<gene>
    <name evidence="2" type="ORF">GS398_00830</name>
</gene>
<organism evidence="2 3">
    <name type="scientific">Hufsiella ginkgonis</name>
    <dbReference type="NCBI Taxonomy" id="2695274"/>
    <lineage>
        <taxon>Bacteria</taxon>
        <taxon>Pseudomonadati</taxon>
        <taxon>Bacteroidota</taxon>
        <taxon>Sphingobacteriia</taxon>
        <taxon>Sphingobacteriales</taxon>
        <taxon>Sphingobacteriaceae</taxon>
        <taxon>Hufsiella</taxon>
    </lineage>
</organism>
<comment type="caution">
    <text evidence="2">The sequence shown here is derived from an EMBL/GenBank/DDBJ whole genome shotgun (WGS) entry which is preliminary data.</text>
</comment>
<feature type="signal peptide" evidence="1">
    <location>
        <begin position="1"/>
        <end position="25"/>
    </location>
</feature>
<feature type="chain" id="PRO_5029725871" evidence="1">
    <location>
        <begin position="26"/>
        <end position="169"/>
    </location>
</feature>
<proteinExistence type="predicted"/>
<dbReference type="Pfam" id="PF14059">
    <property type="entry name" value="DUF4251"/>
    <property type="match status" value="1"/>
</dbReference>
<evidence type="ECO:0000256" key="1">
    <source>
        <dbReference type="SAM" id="SignalP"/>
    </source>
</evidence>
<dbReference type="InterPro" id="IPR025347">
    <property type="entry name" value="DUF4251"/>
</dbReference>
<dbReference type="Proteomes" id="UP000451233">
    <property type="component" value="Unassembled WGS sequence"/>
</dbReference>
<keyword evidence="1" id="KW-0732">Signal</keyword>
<sequence length="169" mass="19029">MKALKKYSGLLIIAAMVACISPSFAQDKREVKEIEKEAQVKKWLDTRKYTFKPTSMHPARYGYGNNWTMTSDYSLDVRTDTVSSYLPFFGRAYTAVMGGDDQGIKFVSSNVDYTAKESKKNRWDITIKPKNSQSVSSMILRVFANGEASLSVNSNNRESISFQGYITGK</sequence>
<name>A0A7K1XS58_9SPHI</name>
<dbReference type="Gene3D" id="2.40.128.410">
    <property type="match status" value="1"/>
</dbReference>
<dbReference type="AlphaFoldDB" id="A0A7K1XS58"/>
<dbReference type="RefSeq" id="WP_160904860.1">
    <property type="nucleotide sequence ID" value="NZ_WVHS01000001.1"/>
</dbReference>
<protein>
    <submittedName>
        <fullName evidence="2">DUF4251 domain-containing protein</fullName>
    </submittedName>
</protein>